<feature type="domain" description="ABC transmembrane type-1" evidence="9">
    <location>
        <begin position="70"/>
        <end position="276"/>
    </location>
</feature>
<dbReference type="PANTHER" id="PTHR42929">
    <property type="entry name" value="INNER MEMBRANE ABC TRANSPORTER PERMEASE PROTEIN YDCU-RELATED-RELATED"/>
    <property type="match status" value="1"/>
</dbReference>
<evidence type="ECO:0000313" key="10">
    <source>
        <dbReference type="EMBL" id="MDP9899061.1"/>
    </source>
</evidence>
<dbReference type="CDD" id="cd06261">
    <property type="entry name" value="TM_PBP2"/>
    <property type="match status" value="1"/>
</dbReference>
<evidence type="ECO:0000256" key="1">
    <source>
        <dbReference type="ARBA" id="ARBA00004651"/>
    </source>
</evidence>
<evidence type="ECO:0000256" key="7">
    <source>
        <dbReference type="ARBA" id="ARBA00023136"/>
    </source>
</evidence>
<dbReference type="RefSeq" id="WP_307688889.1">
    <property type="nucleotide sequence ID" value="NZ_JAUSRO010000004.1"/>
</dbReference>
<evidence type="ECO:0000313" key="11">
    <source>
        <dbReference type="Proteomes" id="UP001226867"/>
    </source>
</evidence>
<dbReference type="PANTHER" id="PTHR42929:SF5">
    <property type="entry name" value="ABC TRANSPORTER PERMEASE PROTEIN"/>
    <property type="match status" value="1"/>
</dbReference>
<accession>A0ABT9S3Z0</accession>
<keyword evidence="6 8" id="KW-1133">Transmembrane helix</keyword>
<name>A0ABT9S3Z0_9BURK</name>
<feature type="transmembrane region" description="Helical" evidence="8">
    <location>
        <begin position="151"/>
        <end position="172"/>
    </location>
</feature>
<gene>
    <name evidence="10" type="ORF">J2W36_001306</name>
</gene>
<dbReference type="InterPro" id="IPR035906">
    <property type="entry name" value="MetI-like_sf"/>
</dbReference>
<evidence type="ECO:0000256" key="6">
    <source>
        <dbReference type="ARBA" id="ARBA00022989"/>
    </source>
</evidence>
<evidence type="ECO:0000256" key="8">
    <source>
        <dbReference type="RuleBase" id="RU363032"/>
    </source>
</evidence>
<dbReference type="Gene3D" id="1.10.3720.10">
    <property type="entry name" value="MetI-like"/>
    <property type="match status" value="1"/>
</dbReference>
<comment type="caution">
    <text evidence="10">The sequence shown here is derived from an EMBL/GenBank/DDBJ whole genome shotgun (WGS) entry which is preliminary data.</text>
</comment>
<organism evidence="10 11">
    <name type="scientific">Variovorax ginsengisoli</name>
    <dbReference type="NCBI Taxonomy" id="363844"/>
    <lineage>
        <taxon>Bacteria</taxon>
        <taxon>Pseudomonadati</taxon>
        <taxon>Pseudomonadota</taxon>
        <taxon>Betaproteobacteria</taxon>
        <taxon>Burkholderiales</taxon>
        <taxon>Comamonadaceae</taxon>
        <taxon>Variovorax</taxon>
    </lineage>
</organism>
<keyword evidence="5 8" id="KW-0812">Transmembrane</keyword>
<dbReference type="SUPFAM" id="SSF161098">
    <property type="entry name" value="MetI-like"/>
    <property type="match status" value="1"/>
</dbReference>
<keyword evidence="4" id="KW-1003">Cell membrane</keyword>
<evidence type="ECO:0000259" key="9">
    <source>
        <dbReference type="PROSITE" id="PS50928"/>
    </source>
</evidence>
<dbReference type="InterPro" id="IPR000515">
    <property type="entry name" value="MetI-like"/>
</dbReference>
<comment type="similarity">
    <text evidence="2">Belongs to the binding-protein-dependent transport system permease family. CysTW subfamily.</text>
</comment>
<dbReference type="Pfam" id="PF00528">
    <property type="entry name" value="BPD_transp_1"/>
    <property type="match status" value="1"/>
</dbReference>
<feature type="transmembrane region" description="Helical" evidence="8">
    <location>
        <begin position="253"/>
        <end position="277"/>
    </location>
</feature>
<reference evidence="10 11" key="1">
    <citation type="submission" date="2023-07" db="EMBL/GenBank/DDBJ databases">
        <title>Sorghum-associated microbial communities from plants grown in Nebraska, USA.</title>
        <authorList>
            <person name="Schachtman D."/>
        </authorList>
    </citation>
    <scope>NUCLEOTIDE SEQUENCE [LARGE SCALE GENOMIC DNA]</scope>
    <source>
        <strain evidence="10 11">DS1607</strain>
    </source>
</reference>
<feature type="transmembrane region" description="Helical" evidence="8">
    <location>
        <begin position="105"/>
        <end position="131"/>
    </location>
</feature>
<dbReference type="PROSITE" id="PS50928">
    <property type="entry name" value="ABC_TM1"/>
    <property type="match status" value="1"/>
</dbReference>
<keyword evidence="7 8" id="KW-0472">Membrane</keyword>
<evidence type="ECO:0000256" key="4">
    <source>
        <dbReference type="ARBA" id="ARBA00022475"/>
    </source>
</evidence>
<feature type="transmembrane region" description="Helical" evidence="8">
    <location>
        <begin position="74"/>
        <end position="93"/>
    </location>
</feature>
<keyword evidence="11" id="KW-1185">Reference proteome</keyword>
<evidence type="ECO:0000256" key="5">
    <source>
        <dbReference type="ARBA" id="ARBA00022692"/>
    </source>
</evidence>
<evidence type="ECO:0000256" key="2">
    <source>
        <dbReference type="ARBA" id="ARBA00007069"/>
    </source>
</evidence>
<comment type="subcellular location">
    <subcellularLocation>
        <location evidence="1 8">Cell membrane</location>
        <topology evidence="1 8">Multi-pass membrane protein</topology>
    </subcellularLocation>
</comment>
<evidence type="ECO:0000256" key="3">
    <source>
        <dbReference type="ARBA" id="ARBA00022448"/>
    </source>
</evidence>
<proteinExistence type="inferred from homology"/>
<keyword evidence="3 8" id="KW-0813">Transport</keyword>
<dbReference type="Proteomes" id="UP001226867">
    <property type="component" value="Unassembled WGS sequence"/>
</dbReference>
<protein>
    <submittedName>
        <fullName evidence="10">Spermidine/putrescine transport system permease protein</fullName>
    </submittedName>
</protein>
<dbReference type="EMBL" id="JAUSRO010000004">
    <property type="protein sequence ID" value="MDP9899061.1"/>
    <property type="molecule type" value="Genomic_DNA"/>
</dbReference>
<sequence length="285" mass="30697">MNARAAQPQGRALLLVAPALVLIGVFLVLPYLNIVVMSLRAPAPNMPYGSGFSGAGYAKFFADFYYVGALLQTLWIGLLSTLVCLVLGFPLALQIVRASSRWRAVLYGVVLSPLLVGIVVRSYGWTILLGNNGFINRTLLDIGAIDAPIPLMYNTFGIVVALSHVFLPFMVLPIMGALQTIDPALENAARSLGAPPRQVFRRIVLPLALPGIQSGAILVFVLAVSAYVTPVLIGGMRVKTMAVIVVETLIDQFQWPLGSALALILSAAACLVVVLFMRLTRIRWK</sequence>
<feature type="transmembrane region" description="Helical" evidence="8">
    <location>
        <begin position="207"/>
        <end position="233"/>
    </location>
</feature>
<feature type="transmembrane region" description="Helical" evidence="8">
    <location>
        <begin position="12"/>
        <end position="32"/>
    </location>
</feature>